<dbReference type="PROSITE" id="PS00092">
    <property type="entry name" value="N6_MTASE"/>
    <property type="match status" value="1"/>
</dbReference>
<dbReference type="PANTHER" id="PTHR47816">
    <property type="entry name" value="RIBOSOMAL RNA SMALL SUBUNIT METHYLTRANSFERASE C"/>
    <property type="match status" value="1"/>
</dbReference>
<evidence type="ECO:0000313" key="7">
    <source>
        <dbReference type="Proteomes" id="UP001157109"/>
    </source>
</evidence>
<organism evidence="6 7">
    <name type="scientific">Arsenicicoccus piscis</name>
    <dbReference type="NCBI Taxonomy" id="673954"/>
    <lineage>
        <taxon>Bacteria</taxon>
        <taxon>Bacillati</taxon>
        <taxon>Actinomycetota</taxon>
        <taxon>Actinomycetes</taxon>
        <taxon>Micrococcales</taxon>
        <taxon>Intrasporangiaceae</taxon>
        <taxon>Arsenicicoccus</taxon>
    </lineage>
</organism>
<dbReference type="InterPro" id="IPR046977">
    <property type="entry name" value="RsmC/RlmG"/>
</dbReference>
<sequence length="238" mass="25277">MQPGVRVVCAGRNKHMTPRQNDVLARHFTQVHASRGVGKCRALHASHPVDPPLPRRGPQALVEPSTGLELVAHGSTFAGARLDAGTRLLLSTASDWRAGDAVDVGSGNGVLAAVLARQGRTVTAVDVSRAAVASTAETLRRNGLDGRVTVLLADGIDSLPDRSAGLVVTNPPFHVGAAKDSTATLQLIQQSHRVLRDGGELWCVYNTHLPYLEAARRAFGRARIVVQDRGFIVLCASR</sequence>
<dbReference type="CDD" id="cd02440">
    <property type="entry name" value="AdoMet_MTases"/>
    <property type="match status" value="1"/>
</dbReference>
<gene>
    <name evidence="6" type="ORF">GCM10025862_16660</name>
</gene>
<evidence type="ECO:0000256" key="2">
    <source>
        <dbReference type="ARBA" id="ARBA00022552"/>
    </source>
</evidence>
<keyword evidence="3" id="KW-0489">Methyltransferase</keyword>
<dbReference type="PANTHER" id="PTHR47816:SF4">
    <property type="entry name" value="RIBOSOMAL RNA SMALL SUBUNIT METHYLTRANSFERASE C"/>
    <property type="match status" value="1"/>
</dbReference>
<dbReference type="InterPro" id="IPR002052">
    <property type="entry name" value="DNA_methylase_N6_adenine_CS"/>
</dbReference>
<reference evidence="7" key="1">
    <citation type="journal article" date="2019" name="Int. J. Syst. Evol. Microbiol.">
        <title>The Global Catalogue of Microorganisms (GCM) 10K type strain sequencing project: providing services to taxonomists for standard genome sequencing and annotation.</title>
        <authorList>
            <consortium name="The Broad Institute Genomics Platform"/>
            <consortium name="The Broad Institute Genome Sequencing Center for Infectious Disease"/>
            <person name="Wu L."/>
            <person name="Ma J."/>
        </authorList>
    </citation>
    <scope>NUCLEOTIDE SEQUENCE [LARGE SCALE GENOMIC DNA]</scope>
    <source>
        <strain evidence="7">NBRC 105830</strain>
    </source>
</reference>
<dbReference type="Pfam" id="PF05175">
    <property type="entry name" value="MTS"/>
    <property type="match status" value="1"/>
</dbReference>
<evidence type="ECO:0000259" key="5">
    <source>
        <dbReference type="Pfam" id="PF05175"/>
    </source>
</evidence>
<name>A0ABQ6HMJ9_9MICO</name>
<proteinExistence type="predicted"/>
<keyword evidence="1" id="KW-0963">Cytoplasm</keyword>
<dbReference type="Proteomes" id="UP001157109">
    <property type="component" value="Unassembled WGS sequence"/>
</dbReference>
<accession>A0ABQ6HMJ9</accession>
<dbReference type="InterPro" id="IPR007848">
    <property type="entry name" value="Small_mtfrase_dom"/>
</dbReference>
<evidence type="ECO:0000256" key="1">
    <source>
        <dbReference type="ARBA" id="ARBA00022490"/>
    </source>
</evidence>
<dbReference type="EMBL" id="BSUJ01000001">
    <property type="protein sequence ID" value="GMA19645.1"/>
    <property type="molecule type" value="Genomic_DNA"/>
</dbReference>
<keyword evidence="4" id="KW-0808">Transferase</keyword>
<feature type="domain" description="Methyltransferase small" evidence="5">
    <location>
        <begin position="68"/>
        <end position="234"/>
    </location>
</feature>
<evidence type="ECO:0000256" key="4">
    <source>
        <dbReference type="ARBA" id="ARBA00022679"/>
    </source>
</evidence>
<evidence type="ECO:0000256" key="3">
    <source>
        <dbReference type="ARBA" id="ARBA00022603"/>
    </source>
</evidence>
<protein>
    <recommendedName>
        <fullName evidence="5">Methyltransferase small domain-containing protein</fullName>
    </recommendedName>
</protein>
<dbReference type="InterPro" id="IPR029063">
    <property type="entry name" value="SAM-dependent_MTases_sf"/>
</dbReference>
<comment type="caution">
    <text evidence="6">The sequence shown here is derived from an EMBL/GenBank/DDBJ whole genome shotgun (WGS) entry which is preliminary data.</text>
</comment>
<dbReference type="SUPFAM" id="SSF53335">
    <property type="entry name" value="S-adenosyl-L-methionine-dependent methyltransferases"/>
    <property type="match status" value="1"/>
</dbReference>
<keyword evidence="2" id="KW-0698">rRNA processing</keyword>
<keyword evidence="7" id="KW-1185">Reference proteome</keyword>
<evidence type="ECO:0000313" key="6">
    <source>
        <dbReference type="EMBL" id="GMA19645.1"/>
    </source>
</evidence>
<dbReference type="Gene3D" id="3.40.50.150">
    <property type="entry name" value="Vaccinia Virus protein VP39"/>
    <property type="match status" value="2"/>
</dbReference>